<dbReference type="GO" id="GO:0000977">
    <property type="term" value="F:RNA polymerase II transcription regulatory region sequence-specific DNA binding"/>
    <property type="evidence" value="ECO:0007669"/>
    <property type="project" value="TreeGrafter"/>
</dbReference>
<evidence type="ECO:0000256" key="6">
    <source>
        <dbReference type="ARBA" id="ARBA00023125"/>
    </source>
</evidence>
<dbReference type="PANTHER" id="PTHR14196">
    <property type="entry name" value="ODD-SKIPPED - RELATED"/>
    <property type="match status" value="1"/>
</dbReference>
<keyword evidence="3" id="KW-0677">Repeat</keyword>
<name>A0A0D2L281_HYPSF</name>
<gene>
    <name evidence="11" type="ORF">HYPSUDRAFT_776231</name>
</gene>
<dbReference type="FunFam" id="3.30.160.60:FF:001465">
    <property type="entry name" value="Zinc finger protein 560"/>
    <property type="match status" value="1"/>
</dbReference>
<keyword evidence="4 8" id="KW-0863">Zinc-finger</keyword>
<evidence type="ECO:0000256" key="7">
    <source>
        <dbReference type="ARBA" id="ARBA00023242"/>
    </source>
</evidence>
<evidence type="ECO:0000313" key="11">
    <source>
        <dbReference type="EMBL" id="KJA20752.1"/>
    </source>
</evidence>
<dbReference type="SUPFAM" id="SSF57667">
    <property type="entry name" value="beta-beta-alpha zinc fingers"/>
    <property type="match status" value="1"/>
</dbReference>
<dbReference type="PANTHER" id="PTHR14196:SF12">
    <property type="entry name" value="ZINC FINGER PROTEIN 208-LIKE"/>
    <property type="match status" value="1"/>
</dbReference>
<comment type="subcellular location">
    <subcellularLocation>
        <location evidence="1">Nucleus</location>
    </subcellularLocation>
</comment>
<dbReference type="GO" id="GO:0000981">
    <property type="term" value="F:DNA-binding transcription factor activity, RNA polymerase II-specific"/>
    <property type="evidence" value="ECO:0007669"/>
    <property type="project" value="TreeGrafter"/>
</dbReference>
<evidence type="ECO:0000256" key="4">
    <source>
        <dbReference type="ARBA" id="ARBA00022771"/>
    </source>
</evidence>
<keyword evidence="2" id="KW-0479">Metal-binding</keyword>
<reference evidence="12" key="1">
    <citation type="submission" date="2014-04" db="EMBL/GenBank/DDBJ databases">
        <title>Evolutionary Origins and Diversification of the Mycorrhizal Mutualists.</title>
        <authorList>
            <consortium name="DOE Joint Genome Institute"/>
            <consortium name="Mycorrhizal Genomics Consortium"/>
            <person name="Kohler A."/>
            <person name="Kuo A."/>
            <person name="Nagy L.G."/>
            <person name="Floudas D."/>
            <person name="Copeland A."/>
            <person name="Barry K.W."/>
            <person name="Cichocki N."/>
            <person name="Veneault-Fourrey C."/>
            <person name="LaButti K."/>
            <person name="Lindquist E.A."/>
            <person name="Lipzen A."/>
            <person name="Lundell T."/>
            <person name="Morin E."/>
            <person name="Murat C."/>
            <person name="Riley R."/>
            <person name="Ohm R."/>
            <person name="Sun H."/>
            <person name="Tunlid A."/>
            <person name="Henrissat B."/>
            <person name="Grigoriev I.V."/>
            <person name="Hibbett D.S."/>
            <person name="Martin F."/>
        </authorList>
    </citation>
    <scope>NUCLEOTIDE SEQUENCE [LARGE SCALE GENOMIC DNA]</scope>
    <source>
        <strain evidence="12">FD-334 SS-4</strain>
    </source>
</reference>
<dbReference type="EMBL" id="KN817564">
    <property type="protein sequence ID" value="KJA20752.1"/>
    <property type="molecule type" value="Genomic_DNA"/>
</dbReference>
<feature type="compositionally biased region" description="Polar residues" evidence="9">
    <location>
        <begin position="88"/>
        <end position="106"/>
    </location>
</feature>
<dbReference type="OMA" id="WAISTTV"/>
<dbReference type="GO" id="GO:0005634">
    <property type="term" value="C:nucleus"/>
    <property type="evidence" value="ECO:0007669"/>
    <property type="project" value="UniProtKB-SubCell"/>
</dbReference>
<dbReference type="PROSITE" id="PS00028">
    <property type="entry name" value="ZINC_FINGER_C2H2_1"/>
    <property type="match status" value="2"/>
</dbReference>
<feature type="region of interest" description="Disordered" evidence="9">
    <location>
        <begin position="1"/>
        <end position="106"/>
    </location>
</feature>
<feature type="compositionally biased region" description="Low complexity" evidence="9">
    <location>
        <begin position="56"/>
        <end position="65"/>
    </location>
</feature>
<dbReference type="FunFam" id="3.30.160.60:FF:000446">
    <property type="entry name" value="Zinc finger protein"/>
    <property type="match status" value="1"/>
</dbReference>
<keyword evidence="6" id="KW-0238">DNA-binding</keyword>
<evidence type="ECO:0000313" key="12">
    <source>
        <dbReference type="Proteomes" id="UP000054270"/>
    </source>
</evidence>
<dbReference type="GO" id="GO:0008270">
    <property type="term" value="F:zinc ion binding"/>
    <property type="evidence" value="ECO:0007669"/>
    <property type="project" value="UniProtKB-KW"/>
</dbReference>
<proteinExistence type="predicted"/>
<keyword evidence="7" id="KW-0539">Nucleus</keyword>
<accession>A0A0D2L281</accession>
<dbReference type="InterPro" id="IPR036236">
    <property type="entry name" value="Znf_C2H2_sf"/>
</dbReference>
<evidence type="ECO:0000256" key="8">
    <source>
        <dbReference type="PROSITE-ProRule" id="PRU00042"/>
    </source>
</evidence>
<organism evidence="11 12">
    <name type="scientific">Hypholoma sublateritium (strain FD-334 SS-4)</name>
    <dbReference type="NCBI Taxonomy" id="945553"/>
    <lineage>
        <taxon>Eukaryota</taxon>
        <taxon>Fungi</taxon>
        <taxon>Dikarya</taxon>
        <taxon>Basidiomycota</taxon>
        <taxon>Agaricomycotina</taxon>
        <taxon>Agaricomycetes</taxon>
        <taxon>Agaricomycetidae</taxon>
        <taxon>Agaricales</taxon>
        <taxon>Agaricineae</taxon>
        <taxon>Strophariaceae</taxon>
        <taxon>Hypholoma</taxon>
    </lineage>
</organism>
<protein>
    <recommendedName>
        <fullName evidence="10">C2H2-type domain-containing protein</fullName>
    </recommendedName>
</protein>
<feature type="compositionally biased region" description="Basic and acidic residues" evidence="9">
    <location>
        <begin position="1"/>
        <end position="14"/>
    </location>
</feature>
<keyword evidence="5" id="KW-0862">Zinc</keyword>
<dbReference type="SMART" id="SM00355">
    <property type="entry name" value="ZnF_C2H2"/>
    <property type="match status" value="2"/>
</dbReference>
<feature type="compositionally biased region" description="Low complexity" evidence="9">
    <location>
        <begin position="353"/>
        <end position="370"/>
    </location>
</feature>
<dbReference type="Proteomes" id="UP000054270">
    <property type="component" value="Unassembled WGS sequence"/>
</dbReference>
<dbReference type="InterPro" id="IPR013087">
    <property type="entry name" value="Znf_C2H2_type"/>
</dbReference>
<evidence type="ECO:0000256" key="9">
    <source>
        <dbReference type="SAM" id="MobiDB-lite"/>
    </source>
</evidence>
<evidence type="ECO:0000256" key="1">
    <source>
        <dbReference type="ARBA" id="ARBA00004123"/>
    </source>
</evidence>
<feature type="compositionally biased region" description="Low complexity" evidence="9">
    <location>
        <begin position="330"/>
        <end position="342"/>
    </location>
</feature>
<dbReference type="Gene3D" id="3.30.160.60">
    <property type="entry name" value="Classic Zinc Finger"/>
    <property type="match status" value="2"/>
</dbReference>
<feature type="compositionally biased region" description="Basic and acidic residues" evidence="9">
    <location>
        <begin position="23"/>
        <end position="37"/>
    </location>
</feature>
<keyword evidence="12" id="KW-1185">Reference proteome</keyword>
<evidence type="ECO:0000256" key="5">
    <source>
        <dbReference type="ARBA" id="ARBA00022833"/>
    </source>
</evidence>
<dbReference type="InterPro" id="IPR050717">
    <property type="entry name" value="C2H2-ZF_Transcription_Reg"/>
</dbReference>
<dbReference type="Pfam" id="PF00096">
    <property type="entry name" value="zf-C2H2"/>
    <property type="match status" value="2"/>
</dbReference>
<feature type="region of interest" description="Disordered" evidence="9">
    <location>
        <begin position="312"/>
        <end position="392"/>
    </location>
</feature>
<dbReference type="PROSITE" id="PS50157">
    <property type="entry name" value="ZINC_FINGER_C2H2_2"/>
    <property type="match status" value="2"/>
</dbReference>
<feature type="compositionally biased region" description="Basic and acidic residues" evidence="9">
    <location>
        <begin position="371"/>
        <end position="381"/>
    </location>
</feature>
<feature type="domain" description="C2H2-type" evidence="10">
    <location>
        <begin position="290"/>
        <end position="319"/>
    </location>
</feature>
<feature type="compositionally biased region" description="Basic residues" evidence="9">
    <location>
        <begin position="382"/>
        <end position="392"/>
    </location>
</feature>
<dbReference type="STRING" id="945553.A0A0D2L281"/>
<dbReference type="OrthoDB" id="6077919at2759"/>
<dbReference type="GO" id="GO:0000122">
    <property type="term" value="P:negative regulation of transcription by RNA polymerase II"/>
    <property type="evidence" value="ECO:0007669"/>
    <property type="project" value="UniProtKB-ARBA"/>
</dbReference>
<evidence type="ECO:0000256" key="3">
    <source>
        <dbReference type="ARBA" id="ARBA00022737"/>
    </source>
</evidence>
<evidence type="ECO:0000259" key="10">
    <source>
        <dbReference type="PROSITE" id="PS50157"/>
    </source>
</evidence>
<sequence>MAHPSRYDNSHSDSRPTLPPIRDLFRDELSRHPDALHESPSLPLARLHVTDDDDYSISSSNPSSESTRHAPRRAYGLPVPAPGPPTHFYQSNLYRDSPQHSVPTRTDYPISQPNLQPYNHVVHRPPYTSTYTPALANHQVYTSLSTSYHEPHRYSTPSHSLPQDAASRIAYTSHVSPKMPVSYRGDPAMVRHRSTSTLSDARSPQLAWNVSTASSSEYTGEDDEQTPVARFHNTAATGLVNIPHADAHQLPDENMGGSASKYDCPYCGKGFNRPSSLKIHLNSHTGEKPFICPVESCGRSFSVLSNMRRHARVHSAPDHEPAGGDSPIPAALTTAASSSRLSPGRWNVHRRNSTSSSTGSVSRRSRSISSNDDHGSPEGRRLDKRSRRNLDS</sequence>
<dbReference type="AlphaFoldDB" id="A0A0D2L281"/>
<feature type="domain" description="C2H2-type" evidence="10">
    <location>
        <begin position="262"/>
        <end position="289"/>
    </location>
</feature>
<evidence type="ECO:0000256" key="2">
    <source>
        <dbReference type="ARBA" id="ARBA00022723"/>
    </source>
</evidence>